<dbReference type="AlphaFoldDB" id="X1LBD0"/>
<gene>
    <name evidence="1" type="ORF">S06H3_18712</name>
</gene>
<feature type="non-terminal residue" evidence="1">
    <location>
        <position position="109"/>
    </location>
</feature>
<organism evidence="1">
    <name type="scientific">marine sediment metagenome</name>
    <dbReference type="NCBI Taxonomy" id="412755"/>
    <lineage>
        <taxon>unclassified sequences</taxon>
        <taxon>metagenomes</taxon>
        <taxon>ecological metagenomes</taxon>
    </lineage>
</organism>
<comment type="caution">
    <text evidence="1">The sequence shown here is derived from an EMBL/GenBank/DDBJ whole genome shotgun (WGS) entry which is preliminary data.</text>
</comment>
<name>X1LBD0_9ZZZZ</name>
<protein>
    <submittedName>
        <fullName evidence="1">Uncharacterized protein</fullName>
    </submittedName>
</protein>
<sequence>MIGLALLVFSLIPSGAGFQSAWSQPIEPEQYMIRELRVYSPQTGLQISVESTDNVHVYLLGVSQVELDNWKTLLKEAYPDFDEIFIRFYAVPLIFFHEAYPEEALPNLD</sequence>
<evidence type="ECO:0000313" key="1">
    <source>
        <dbReference type="EMBL" id="GAI16612.1"/>
    </source>
</evidence>
<dbReference type="EMBL" id="BARV01009497">
    <property type="protein sequence ID" value="GAI16612.1"/>
    <property type="molecule type" value="Genomic_DNA"/>
</dbReference>
<reference evidence="1" key="1">
    <citation type="journal article" date="2014" name="Front. Microbiol.">
        <title>High frequency of phylogenetically diverse reductive dehalogenase-homologous genes in deep subseafloor sedimentary metagenomes.</title>
        <authorList>
            <person name="Kawai M."/>
            <person name="Futagami T."/>
            <person name="Toyoda A."/>
            <person name="Takaki Y."/>
            <person name="Nishi S."/>
            <person name="Hori S."/>
            <person name="Arai W."/>
            <person name="Tsubouchi T."/>
            <person name="Morono Y."/>
            <person name="Uchiyama I."/>
            <person name="Ito T."/>
            <person name="Fujiyama A."/>
            <person name="Inagaki F."/>
            <person name="Takami H."/>
        </authorList>
    </citation>
    <scope>NUCLEOTIDE SEQUENCE</scope>
    <source>
        <strain evidence="1">Expedition CK06-06</strain>
    </source>
</reference>
<proteinExistence type="predicted"/>
<accession>X1LBD0</accession>